<feature type="domain" description="TRPM SLOG" evidence="1">
    <location>
        <begin position="7"/>
        <end position="36"/>
    </location>
</feature>
<dbReference type="EMBL" id="CAJOBH010113327">
    <property type="protein sequence ID" value="CAF4672813.1"/>
    <property type="molecule type" value="Genomic_DNA"/>
</dbReference>
<reference evidence="2" key="1">
    <citation type="submission" date="2021-02" db="EMBL/GenBank/DDBJ databases">
        <authorList>
            <person name="Nowell W R."/>
        </authorList>
    </citation>
    <scope>NUCLEOTIDE SEQUENCE</scope>
</reference>
<evidence type="ECO:0000313" key="3">
    <source>
        <dbReference type="Proteomes" id="UP000681967"/>
    </source>
</evidence>
<name>A0A8S2ZUF8_9BILA</name>
<comment type="caution">
    <text evidence="2">The sequence shown here is derived from an EMBL/GenBank/DDBJ whole genome shotgun (WGS) entry which is preliminary data.</text>
</comment>
<protein>
    <recommendedName>
        <fullName evidence="1">TRPM SLOG domain-containing protein</fullName>
    </recommendedName>
</protein>
<dbReference type="AlphaFoldDB" id="A0A8S2ZUF8"/>
<accession>A0A8S2ZUF8</accession>
<dbReference type="InterPro" id="IPR041491">
    <property type="entry name" value="TRPM_SLOG"/>
</dbReference>
<sequence length="36" mass="4269">MLHPAKAHFLRLAYDTNPSQIVHLFAKQWRLQLPNL</sequence>
<dbReference type="Proteomes" id="UP000681967">
    <property type="component" value="Unassembled WGS sequence"/>
</dbReference>
<evidence type="ECO:0000313" key="2">
    <source>
        <dbReference type="EMBL" id="CAF4672813.1"/>
    </source>
</evidence>
<evidence type="ECO:0000259" key="1">
    <source>
        <dbReference type="Pfam" id="PF18139"/>
    </source>
</evidence>
<dbReference type="Pfam" id="PF18139">
    <property type="entry name" value="LSDAT_euk"/>
    <property type="match status" value="1"/>
</dbReference>
<proteinExistence type="predicted"/>
<feature type="non-terminal residue" evidence="2">
    <location>
        <position position="36"/>
    </location>
</feature>
<organism evidence="2 3">
    <name type="scientific">Rotaria magnacalcarata</name>
    <dbReference type="NCBI Taxonomy" id="392030"/>
    <lineage>
        <taxon>Eukaryota</taxon>
        <taxon>Metazoa</taxon>
        <taxon>Spiralia</taxon>
        <taxon>Gnathifera</taxon>
        <taxon>Rotifera</taxon>
        <taxon>Eurotatoria</taxon>
        <taxon>Bdelloidea</taxon>
        <taxon>Philodinida</taxon>
        <taxon>Philodinidae</taxon>
        <taxon>Rotaria</taxon>
    </lineage>
</organism>
<gene>
    <name evidence="2" type="ORF">BYL167_LOCUS43032</name>
</gene>